<evidence type="ECO:0000313" key="4">
    <source>
        <dbReference type="EMBL" id="MCF6137130.1"/>
    </source>
</evidence>
<organism evidence="4 5">
    <name type="scientific">Pseudalkalibacillus berkeleyi</name>
    <dbReference type="NCBI Taxonomy" id="1069813"/>
    <lineage>
        <taxon>Bacteria</taxon>
        <taxon>Bacillati</taxon>
        <taxon>Bacillota</taxon>
        <taxon>Bacilli</taxon>
        <taxon>Bacillales</taxon>
        <taxon>Fictibacillaceae</taxon>
        <taxon>Pseudalkalibacillus</taxon>
    </lineage>
</organism>
<dbReference type="Gene3D" id="3.40.1550.10">
    <property type="entry name" value="CheC-like"/>
    <property type="match status" value="1"/>
</dbReference>
<dbReference type="RefSeq" id="WP_236332458.1">
    <property type="nucleotide sequence ID" value="NZ_JAKIJS010000001.1"/>
</dbReference>
<dbReference type="InterPro" id="IPR028976">
    <property type="entry name" value="CheC-like_sf"/>
</dbReference>
<feature type="domain" description="CheC-like protein" evidence="3">
    <location>
        <begin position="11"/>
        <end position="46"/>
    </location>
</feature>
<evidence type="ECO:0000259" key="3">
    <source>
        <dbReference type="Pfam" id="PF04509"/>
    </source>
</evidence>
<evidence type="ECO:0000256" key="2">
    <source>
        <dbReference type="ARBA" id="ARBA00022801"/>
    </source>
</evidence>
<keyword evidence="5" id="KW-1185">Reference proteome</keyword>
<accession>A0ABS9GZL7</accession>
<sequence>MITPERLSDLHKDILKEIGNIGAGHAATALSGLVNKAIDMHVPSVKLARFHEVTDLVGGEETVVAATFLRVTGDAPGNMFFILTIDEAVSYLKDLTGDNRIDEESILACDMTRSALQETGNILAGSYLSSFSDFTGLHLSPSVPHLTVDMAGAILSAGLVEMSQVSDYAIIIDTQLKESEGERTGIDGHFLLLPDPDSFEKIFYSLGVPLDE</sequence>
<keyword evidence="1" id="KW-0145">Chemotaxis</keyword>
<name>A0ABS9GZL7_9BACL</name>
<dbReference type="SUPFAM" id="SSF103039">
    <property type="entry name" value="CheC-like"/>
    <property type="match status" value="1"/>
</dbReference>
<evidence type="ECO:0000256" key="1">
    <source>
        <dbReference type="ARBA" id="ARBA00022500"/>
    </source>
</evidence>
<proteinExistence type="predicted"/>
<reference evidence="4 5" key="1">
    <citation type="submission" date="2022-01" db="EMBL/GenBank/DDBJ databases">
        <title>Alkalihalobacillus sp. EGI L200015, a novel bacterium isolated from a salt lake sediment.</title>
        <authorList>
            <person name="Gao L."/>
            <person name="Fang B.-Z."/>
            <person name="Li W.-J."/>
        </authorList>
    </citation>
    <scope>NUCLEOTIDE SEQUENCE [LARGE SCALE GENOMIC DNA]</scope>
    <source>
        <strain evidence="4 5">KCTC 12718</strain>
    </source>
</reference>
<evidence type="ECO:0000313" key="5">
    <source>
        <dbReference type="Proteomes" id="UP001649381"/>
    </source>
</evidence>
<feature type="domain" description="CheC-like protein" evidence="3">
    <location>
        <begin position="111"/>
        <end position="146"/>
    </location>
</feature>
<dbReference type="PANTHER" id="PTHR43693:SF1">
    <property type="entry name" value="PROTEIN PHOSPHATASE CHEZ"/>
    <property type="match status" value="1"/>
</dbReference>
<comment type="caution">
    <text evidence="4">The sequence shown here is derived from an EMBL/GenBank/DDBJ whole genome shotgun (WGS) entry which is preliminary data.</text>
</comment>
<dbReference type="PANTHER" id="PTHR43693">
    <property type="entry name" value="PROTEIN PHOSPHATASE CHEZ"/>
    <property type="match status" value="1"/>
</dbReference>
<dbReference type="EMBL" id="JAKIJS010000001">
    <property type="protein sequence ID" value="MCF6137130.1"/>
    <property type="molecule type" value="Genomic_DNA"/>
</dbReference>
<dbReference type="InterPro" id="IPR007597">
    <property type="entry name" value="CheC"/>
</dbReference>
<protein>
    <submittedName>
        <fullName evidence="4">Chemotaxis protein CheC</fullName>
    </submittedName>
</protein>
<dbReference type="Pfam" id="PF04509">
    <property type="entry name" value="CheC"/>
    <property type="match status" value="2"/>
</dbReference>
<dbReference type="InterPro" id="IPR050992">
    <property type="entry name" value="CheZ_family_phosphatases"/>
</dbReference>
<gene>
    <name evidence="4" type="ORF">L2716_05250</name>
</gene>
<dbReference type="Proteomes" id="UP001649381">
    <property type="component" value="Unassembled WGS sequence"/>
</dbReference>
<dbReference type="CDD" id="cd17909">
    <property type="entry name" value="CheC_ClassI"/>
    <property type="match status" value="1"/>
</dbReference>
<keyword evidence="2" id="KW-0378">Hydrolase</keyword>